<keyword evidence="1" id="KW-0472">Membrane</keyword>
<sequence>MPLRSRRRCCISSCAVVASLSHLRRASIFERVNSSGPMSCTTTMSLLQESIVRRLPSDLLSTADLAWKSDMKKEVCDDFQFGLLMYEMIESGFCFFFFFFFLRTRIKLHSTRAKTRKYRVQA</sequence>
<dbReference type="InParanoid" id="A0A2P5FWF3"/>
<accession>A0A2P5FWF3</accession>
<keyword evidence="1" id="KW-1133">Transmembrane helix</keyword>
<keyword evidence="1" id="KW-0812">Transmembrane</keyword>
<name>A0A2P5FWF3_TREOI</name>
<evidence type="ECO:0000256" key="1">
    <source>
        <dbReference type="SAM" id="Phobius"/>
    </source>
</evidence>
<dbReference type="OrthoDB" id="10452623at2759"/>
<gene>
    <name evidence="2" type="ORF">TorRG33x02_018960</name>
</gene>
<feature type="transmembrane region" description="Helical" evidence="1">
    <location>
        <begin position="79"/>
        <end position="102"/>
    </location>
</feature>
<reference evidence="3" key="1">
    <citation type="submission" date="2016-06" db="EMBL/GenBank/DDBJ databases">
        <title>Parallel loss of symbiosis genes in relatives of nitrogen-fixing non-legume Parasponia.</title>
        <authorList>
            <person name="Van Velzen R."/>
            <person name="Holmer R."/>
            <person name="Bu F."/>
            <person name="Rutten L."/>
            <person name="Van Zeijl A."/>
            <person name="Liu W."/>
            <person name="Santuari L."/>
            <person name="Cao Q."/>
            <person name="Sharma T."/>
            <person name="Shen D."/>
            <person name="Roswanjaya Y."/>
            <person name="Wardhani T."/>
            <person name="Kalhor M.S."/>
            <person name="Jansen J."/>
            <person name="Van den Hoogen J."/>
            <person name="Gungor B."/>
            <person name="Hartog M."/>
            <person name="Hontelez J."/>
            <person name="Verver J."/>
            <person name="Yang W.-C."/>
            <person name="Schijlen E."/>
            <person name="Repin R."/>
            <person name="Schilthuizen M."/>
            <person name="Schranz E."/>
            <person name="Heidstra R."/>
            <person name="Miyata K."/>
            <person name="Fedorova E."/>
            <person name="Kohlen W."/>
            <person name="Bisseling T."/>
            <person name="Smit S."/>
            <person name="Geurts R."/>
        </authorList>
    </citation>
    <scope>NUCLEOTIDE SEQUENCE [LARGE SCALE GENOMIC DNA]</scope>
    <source>
        <strain evidence="3">cv. RG33-2</strain>
    </source>
</reference>
<comment type="caution">
    <text evidence="2">The sequence shown here is derived from an EMBL/GenBank/DDBJ whole genome shotgun (WGS) entry which is preliminary data.</text>
</comment>
<dbReference type="AlphaFoldDB" id="A0A2P5FWF3"/>
<protein>
    <submittedName>
        <fullName evidence="2">Uncharacterized protein</fullName>
    </submittedName>
</protein>
<dbReference type="EMBL" id="JXTC01000005">
    <property type="protein sequence ID" value="POO02112.1"/>
    <property type="molecule type" value="Genomic_DNA"/>
</dbReference>
<organism evidence="2 3">
    <name type="scientific">Trema orientale</name>
    <name type="common">Charcoal tree</name>
    <name type="synonym">Celtis orientalis</name>
    <dbReference type="NCBI Taxonomy" id="63057"/>
    <lineage>
        <taxon>Eukaryota</taxon>
        <taxon>Viridiplantae</taxon>
        <taxon>Streptophyta</taxon>
        <taxon>Embryophyta</taxon>
        <taxon>Tracheophyta</taxon>
        <taxon>Spermatophyta</taxon>
        <taxon>Magnoliopsida</taxon>
        <taxon>eudicotyledons</taxon>
        <taxon>Gunneridae</taxon>
        <taxon>Pentapetalae</taxon>
        <taxon>rosids</taxon>
        <taxon>fabids</taxon>
        <taxon>Rosales</taxon>
        <taxon>Cannabaceae</taxon>
        <taxon>Trema</taxon>
    </lineage>
</organism>
<evidence type="ECO:0000313" key="3">
    <source>
        <dbReference type="Proteomes" id="UP000237000"/>
    </source>
</evidence>
<proteinExistence type="predicted"/>
<dbReference type="Proteomes" id="UP000237000">
    <property type="component" value="Unassembled WGS sequence"/>
</dbReference>
<keyword evidence="3" id="KW-1185">Reference proteome</keyword>
<evidence type="ECO:0000313" key="2">
    <source>
        <dbReference type="EMBL" id="POO02112.1"/>
    </source>
</evidence>